<dbReference type="Proteomes" id="UP000886757">
    <property type="component" value="Unassembled WGS sequence"/>
</dbReference>
<evidence type="ECO:0000313" key="2">
    <source>
        <dbReference type="EMBL" id="HIR14816.1"/>
    </source>
</evidence>
<name>A0A9D1AE33_9FIRM</name>
<dbReference type="EMBL" id="DVGK01000150">
    <property type="protein sequence ID" value="HIR14816.1"/>
    <property type="molecule type" value="Genomic_DNA"/>
</dbReference>
<dbReference type="Pfam" id="PF12654">
    <property type="entry name" value="DUF3786"/>
    <property type="match status" value="1"/>
</dbReference>
<comment type="caution">
    <text evidence="2">The sequence shown here is derived from an EMBL/GenBank/DDBJ whole genome shotgun (WGS) entry which is preliminary data.</text>
</comment>
<gene>
    <name evidence="2" type="ORF">IAB31_12955</name>
</gene>
<proteinExistence type="predicted"/>
<dbReference type="InterPro" id="IPR024264">
    <property type="entry name" value="DUF3786"/>
</dbReference>
<reference evidence="2" key="2">
    <citation type="journal article" date="2021" name="PeerJ">
        <title>Extensive microbial diversity within the chicken gut microbiome revealed by metagenomics and culture.</title>
        <authorList>
            <person name="Gilroy R."/>
            <person name="Ravi A."/>
            <person name="Getino M."/>
            <person name="Pursley I."/>
            <person name="Horton D.L."/>
            <person name="Alikhan N.F."/>
            <person name="Baker D."/>
            <person name="Gharbi K."/>
            <person name="Hall N."/>
            <person name="Watson M."/>
            <person name="Adriaenssens E.M."/>
            <person name="Foster-Nyarko E."/>
            <person name="Jarju S."/>
            <person name="Secka A."/>
            <person name="Antonio M."/>
            <person name="Oren A."/>
            <person name="Chaudhuri R.R."/>
            <person name="La Ragione R."/>
            <person name="Hildebrand F."/>
            <person name="Pallen M.J."/>
        </authorList>
    </citation>
    <scope>NUCLEOTIDE SEQUENCE</scope>
    <source>
        <strain evidence="2">ChiSjej4B22-8148</strain>
    </source>
</reference>
<accession>A0A9D1AE33</accession>
<dbReference type="AlphaFoldDB" id="A0A9D1AE33"/>
<evidence type="ECO:0000313" key="3">
    <source>
        <dbReference type="Proteomes" id="UP000886757"/>
    </source>
</evidence>
<sequence length="216" mass="24268">MNEQKVSNYEMICDEWSRRFLEMDPKLLLKRVPELTSEGEYLTLRHFGIKYGIEKSTGKIREIGKEGKVPATIRLNIYTLLAYAKEGAALTGDWVPFQELKDARPFGPAFVRGNLLPFARTFSGHVRELKNACESLGGLILPYSDAGYQLKAFECIPVRFLFWDGDEEFPAQANILFDRGVTDFIHVESTVSIATAGLVRLSTLAGLPLDGRSFQV</sequence>
<evidence type="ECO:0000259" key="1">
    <source>
        <dbReference type="Pfam" id="PF12654"/>
    </source>
</evidence>
<organism evidence="2 3">
    <name type="scientific">Candidatus Choladousia intestinavium</name>
    <dbReference type="NCBI Taxonomy" id="2840727"/>
    <lineage>
        <taxon>Bacteria</taxon>
        <taxon>Bacillati</taxon>
        <taxon>Bacillota</taxon>
        <taxon>Clostridia</taxon>
        <taxon>Lachnospirales</taxon>
        <taxon>Lachnospiraceae</taxon>
        <taxon>Lachnospiraceae incertae sedis</taxon>
        <taxon>Candidatus Choladousia</taxon>
    </lineage>
</organism>
<reference evidence="2" key="1">
    <citation type="submission" date="2020-10" db="EMBL/GenBank/DDBJ databases">
        <authorList>
            <person name="Gilroy R."/>
        </authorList>
    </citation>
    <scope>NUCLEOTIDE SEQUENCE</scope>
    <source>
        <strain evidence="2">ChiSjej4B22-8148</strain>
    </source>
</reference>
<feature type="domain" description="DUF3786" evidence="1">
    <location>
        <begin position="37"/>
        <end position="193"/>
    </location>
</feature>
<protein>
    <submittedName>
        <fullName evidence="2">DUF3786 domain-containing protein</fullName>
    </submittedName>
</protein>